<keyword evidence="5" id="KW-1278">Translocase</keyword>
<dbReference type="InterPro" id="IPR003593">
    <property type="entry name" value="AAA+_ATPase"/>
</dbReference>
<evidence type="ECO:0000313" key="8">
    <source>
        <dbReference type="EMBL" id="MEC6900223.1"/>
    </source>
</evidence>
<sequence length="255" mass="28285">MIPSLKITQLSYYQGSQPLLQNINFAINPGELVGIIGPNGAGKSTLLKCLSGFVAPKSGNISLFERPLSSYNHQQRAQYLSYLPQHTEPAFGFVVQDIIHYGHHQSSSISEQKITSIINQLEIKPLLKRPINQLSGGEQQRVHFARLLIQNAAIMLLDEPTASLDIGHESLLLNILSHHCQQGKSALIAIHNLNTAITFCDRLLLLEQGQQIAFDTPQNVLTSAQINALYHHHVSVIPHPTTQKLVILPRKNKII</sequence>
<dbReference type="InterPro" id="IPR027417">
    <property type="entry name" value="P-loop_NTPase"/>
</dbReference>
<reference evidence="8 11" key="2">
    <citation type="submission" date="2024-01" db="EMBL/GenBank/DDBJ databases">
        <title>Active colonisers of the gastrointestinal tract of Atlantic salmon farmed in a warm water region.</title>
        <authorList>
            <person name="Bowman J.P."/>
        </authorList>
    </citation>
    <scope>NUCLEOTIDE SEQUENCE [LARGE SCALE GENOMIC DNA]</scope>
    <source>
        <strain evidence="8 11">S4MW1</strain>
    </source>
</reference>
<dbReference type="FunFam" id="3.40.50.300:FF:000134">
    <property type="entry name" value="Iron-enterobactin ABC transporter ATP-binding protein"/>
    <property type="match status" value="1"/>
</dbReference>
<dbReference type="SUPFAM" id="SSF52540">
    <property type="entry name" value="P-loop containing nucleoside triphosphate hydrolases"/>
    <property type="match status" value="1"/>
</dbReference>
<dbReference type="RefSeq" id="WP_080159051.1">
    <property type="nucleotide sequence ID" value="NZ_FUZI01000013.1"/>
</dbReference>
<comment type="similarity">
    <text evidence="1">Belongs to the ABC transporter superfamily.</text>
</comment>
<gene>
    <name evidence="9" type="primary">hmuV_4</name>
    <name evidence="9" type="ORF">CZ809_03753</name>
    <name evidence="8" type="ORF">VXS00_16370</name>
</gene>
<feature type="domain" description="ABC transporter" evidence="7">
    <location>
        <begin position="5"/>
        <end position="233"/>
    </location>
</feature>
<dbReference type="PROSITE" id="PS50893">
    <property type="entry name" value="ABC_TRANSPORTER_2"/>
    <property type="match status" value="1"/>
</dbReference>
<keyword evidence="4 9" id="KW-0067">ATP-binding</keyword>
<dbReference type="AlphaFoldDB" id="A0A1T5I527"/>
<protein>
    <submittedName>
        <fullName evidence="8">ATP-binding cassette domain-containing protein</fullName>
    </submittedName>
    <submittedName>
        <fullName evidence="9">Hemin import ATP-binding protein HmuV</fullName>
        <ecNumber evidence="9">3.6.3.-</ecNumber>
    </submittedName>
</protein>
<dbReference type="CDD" id="cd03214">
    <property type="entry name" value="ABC_Iron-Siderophores_B12_Hemin"/>
    <property type="match status" value="1"/>
</dbReference>
<dbReference type="SMART" id="SM00382">
    <property type="entry name" value="AAA"/>
    <property type="match status" value="1"/>
</dbReference>
<name>A0A1T5I527_9GAMM</name>
<dbReference type="GO" id="GO:0016887">
    <property type="term" value="F:ATP hydrolysis activity"/>
    <property type="evidence" value="ECO:0007669"/>
    <property type="project" value="InterPro"/>
</dbReference>
<evidence type="ECO:0000256" key="4">
    <source>
        <dbReference type="ARBA" id="ARBA00022840"/>
    </source>
</evidence>
<evidence type="ECO:0000313" key="9">
    <source>
        <dbReference type="EMBL" id="SKC34141.1"/>
    </source>
</evidence>
<accession>A0A1T5I527</accession>
<keyword evidence="11" id="KW-1185">Reference proteome</keyword>
<dbReference type="EC" id="3.6.3.-" evidence="9"/>
<dbReference type="Gene3D" id="3.40.50.300">
    <property type="entry name" value="P-loop containing nucleotide triphosphate hydrolases"/>
    <property type="match status" value="1"/>
</dbReference>
<evidence type="ECO:0000313" key="11">
    <source>
        <dbReference type="Proteomes" id="UP001339429"/>
    </source>
</evidence>
<dbReference type="InterPro" id="IPR003439">
    <property type="entry name" value="ABC_transporter-like_ATP-bd"/>
</dbReference>
<reference evidence="9 10" key="1">
    <citation type="submission" date="2017-02" db="EMBL/GenBank/DDBJ databases">
        <authorList>
            <person name="Peterson S.W."/>
        </authorList>
    </citation>
    <scope>NUCLEOTIDE SEQUENCE [LARGE SCALE GENOMIC DNA]</scope>
    <source>
        <strain evidence="9">Type strain: NCCB 100098</strain>
        <strain evidence="10">type strain: NCCB 100098</strain>
    </source>
</reference>
<proteinExistence type="inferred from homology"/>
<evidence type="ECO:0000313" key="10">
    <source>
        <dbReference type="Proteomes" id="UP000189966"/>
    </source>
</evidence>
<evidence type="ECO:0000256" key="3">
    <source>
        <dbReference type="ARBA" id="ARBA00022741"/>
    </source>
</evidence>
<dbReference type="Pfam" id="PF00005">
    <property type="entry name" value="ABC_tran"/>
    <property type="match status" value="1"/>
</dbReference>
<dbReference type="EMBL" id="FUZI01000013">
    <property type="protein sequence ID" value="SKC34141.1"/>
    <property type="molecule type" value="Genomic_DNA"/>
</dbReference>
<organism evidence="9 10">
    <name type="scientific">Photobacterium piscicola</name>
    <dbReference type="NCBI Taxonomy" id="1378299"/>
    <lineage>
        <taxon>Bacteria</taxon>
        <taxon>Pseudomonadati</taxon>
        <taxon>Pseudomonadota</taxon>
        <taxon>Gammaproteobacteria</taxon>
        <taxon>Vibrionales</taxon>
        <taxon>Vibrionaceae</taxon>
        <taxon>Photobacterium</taxon>
    </lineage>
</organism>
<evidence type="ECO:0000259" key="7">
    <source>
        <dbReference type="PROSITE" id="PS50893"/>
    </source>
</evidence>
<dbReference type="Proteomes" id="UP001339429">
    <property type="component" value="Unassembled WGS sequence"/>
</dbReference>
<dbReference type="PANTHER" id="PTHR42794:SF1">
    <property type="entry name" value="HEMIN IMPORT ATP-BINDING PROTEIN HMUV"/>
    <property type="match status" value="1"/>
</dbReference>
<keyword evidence="9" id="KW-0378">Hydrolase</keyword>
<comment type="function">
    <text evidence="6">Part of the ABC transporter complex HmuTUV involved in hemin import. Responsible for energy coupling to the transport system.</text>
</comment>
<keyword evidence="2" id="KW-0813">Transport</keyword>
<keyword evidence="3" id="KW-0547">Nucleotide-binding</keyword>
<evidence type="ECO:0000256" key="2">
    <source>
        <dbReference type="ARBA" id="ARBA00022448"/>
    </source>
</evidence>
<dbReference type="Proteomes" id="UP000189966">
    <property type="component" value="Unassembled WGS sequence"/>
</dbReference>
<evidence type="ECO:0000256" key="5">
    <source>
        <dbReference type="ARBA" id="ARBA00022967"/>
    </source>
</evidence>
<evidence type="ECO:0000256" key="6">
    <source>
        <dbReference type="ARBA" id="ARBA00037066"/>
    </source>
</evidence>
<evidence type="ECO:0000256" key="1">
    <source>
        <dbReference type="ARBA" id="ARBA00005417"/>
    </source>
</evidence>
<dbReference type="PANTHER" id="PTHR42794">
    <property type="entry name" value="HEMIN IMPORT ATP-BINDING PROTEIN HMUV"/>
    <property type="match status" value="1"/>
</dbReference>
<dbReference type="GO" id="GO:0005524">
    <property type="term" value="F:ATP binding"/>
    <property type="evidence" value="ECO:0007669"/>
    <property type="project" value="UniProtKB-KW"/>
</dbReference>
<dbReference type="EMBL" id="JAYXUD010000018">
    <property type="protein sequence ID" value="MEC6900223.1"/>
    <property type="molecule type" value="Genomic_DNA"/>
</dbReference>
<dbReference type="OrthoDB" id="5292475at2"/>